<gene>
    <name evidence="1" type="ORF">OVN521_LOCUS25837</name>
</gene>
<accession>A0A820ACQ9</accession>
<evidence type="ECO:0000313" key="2">
    <source>
        <dbReference type="Proteomes" id="UP000663866"/>
    </source>
</evidence>
<comment type="caution">
    <text evidence="1">The sequence shown here is derived from an EMBL/GenBank/DDBJ whole genome shotgun (WGS) entry which is preliminary data.</text>
</comment>
<proteinExistence type="predicted"/>
<dbReference type="Proteomes" id="UP000663866">
    <property type="component" value="Unassembled WGS sequence"/>
</dbReference>
<evidence type="ECO:0000313" key="1">
    <source>
        <dbReference type="EMBL" id="CAF4191066.1"/>
    </source>
</evidence>
<reference evidence="1" key="1">
    <citation type="submission" date="2021-02" db="EMBL/GenBank/DDBJ databases">
        <authorList>
            <person name="Nowell W R."/>
        </authorList>
    </citation>
    <scope>NUCLEOTIDE SEQUENCE</scope>
</reference>
<protein>
    <submittedName>
        <fullName evidence="1">Uncharacterized protein</fullName>
    </submittedName>
</protein>
<sequence>MICQLKSVYYSQKFSTFYLTSGGNVQRELIQRIEYSSNKCTKLARGQENSILLLKSALDIENVVVSVLAH</sequence>
<dbReference type="EMBL" id="CAJOBG010006575">
    <property type="protein sequence ID" value="CAF4191066.1"/>
    <property type="molecule type" value="Genomic_DNA"/>
</dbReference>
<keyword evidence="2" id="KW-1185">Reference proteome</keyword>
<name>A0A820ACQ9_9BILA</name>
<feature type="non-terminal residue" evidence="1">
    <location>
        <position position="70"/>
    </location>
</feature>
<organism evidence="1 2">
    <name type="scientific">Rotaria magnacalcarata</name>
    <dbReference type="NCBI Taxonomy" id="392030"/>
    <lineage>
        <taxon>Eukaryota</taxon>
        <taxon>Metazoa</taxon>
        <taxon>Spiralia</taxon>
        <taxon>Gnathifera</taxon>
        <taxon>Rotifera</taxon>
        <taxon>Eurotatoria</taxon>
        <taxon>Bdelloidea</taxon>
        <taxon>Philodinida</taxon>
        <taxon>Philodinidae</taxon>
        <taxon>Rotaria</taxon>
    </lineage>
</organism>
<dbReference type="AlphaFoldDB" id="A0A820ACQ9"/>